<evidence type="ECO:0000256" key="1">
    <source>
        <dbReference type="SAM" id="MobiDB-lite"/>
    </source>
</evidence>
<feature type="compositionally biased region" description="Basic and acidic residues" evidence="1">
    <location>
        <begin position="112"/>
        <end position="134"/>
    </location>
</feature>
<accession>A0A7S3FJT7</accession>
<feature type="compositionally biased region" description="Low complexity" evidence="1">
    <location>
        <begin position="189"/>
        <end position="201"/>
    </location>
</feature>
<proteinExistence type="predicted"/>
<feature type="compositionally biased region" description="Basic and acidic residues" evidence="1">
    <location>
        <begin position="271"/>
        <end position="284"/>
    </location>
</feature>
<evidence type="ECO:0000313" key="2">
    <source>
        <dbReference type="EMBL" id="CAE0150652.1"/>
    </source>
</evidence>
<feature type="compositionally biased region" description="Low complexity" evidence="1">
    <location>
        <begin position="214"/>
        <end position="232"/>
    </location>
</feature>
<feature type="compositionally biased region" description="Basic and acidic residues" evidence="1">
    <location>
        <begin position="302"/>
        <end position="316"/>
    </location>
</feature>
<feature type="compositionally biased region" description="Basic and acidic residues" evidence="1">
    <location>
        <begin position="161"/>
        <end position="173"/>
    </location>
</feature>
<dbReference type="EMBL" id="HBHX01069782">
    <property type="protein sequence ID" value="CAE0150652.1"/>
    <property type="molecule type" value="Transcribed_RNA"/>
</dbReference>
<name>A0A7S3FJT7_9EUKA</name>
<feature type="region of interest" description="Disordered" evidence="1">
    <location>
        <begin position="271"/>
        <end position="316"/>
    </location>
</feature>
<organism evidence="2">
    <name type="scientific">Haptolina ericina</name>
    <dbReference type="NCBI Taxonomy" id="156174"/>
    <lineage>
        <taxon>Eukaryota</taxon>
        <taxon>Haptista</taxon>
        <taxon>Haptophyta</taxon>
        <taxon>Prymnesiophyceae</taxon>
        <taxon>Prymnesiales</taxon>
        <taxon>Prymnesiaceae</taxon>
        <taxon>Haptolina</taxon>
    </lineage>
</organism>
<sequence length="316" mass="34621">MFDKWARSDLLQAVAAKIAVSRATDAMHAQPTLASAVRSLRAARHIATARSFSRRSHPRELPREQPEDERVKEVVRDASTLPNANRLPRPGAPEKCELQSSTGRRNSSRMELAADMHREKSTRERPPSRRRSAERPGGPGAKRPVGKSFVFPTLPSLPSARGDKPSARGDKPSARGSRGLGNGHKPIITPRARTPDPTTPRSALWCKHLRELSTARSTATTARGTASTARKTSGVKPTTDGKPEGLVPQRPGRCSSLQRCGSFLQELIQDVERDSIKSRRERAPSTRRGSSIDMKQGASTRARREMSRDAGELVTI</sequence>
<reference evidence="2" key="1">
    <citation type="submission" date="2021-01" db="EMBL/GenBank/DDBJ databases">
        <authorList>
            <person name="Corre E."/>
            <person name="Pelletier E."/>
            <person name="Niang G."/>
            <person name="Scheremetjew M."/>
            <person name="Finn R."/>
            <person name="Kale V."/>
            <person name="Holt S."/>
            <person name="Cochrane G."/>
            <person name="Meng A."/>
            <person name="Brown T."/>
            <person name="Cohen L."/>
        </authorList>
    </citation>
    <scope>NUCLEOTIDE SEQUENCE</scope>
    <source>
        <strain evidence="2">CCMP281</strain>
    </source>
</reference>
<gene>
    <name evidence="2" type="ORF">HERI1096_LOCUS38539</name>
</gene>
<feature type="compositionally biased region" description="Basic and acidic residues" evidence="1">
    <location>
        <begin position="58"/>
        <end position="76"/>
    </location>
</feature>
<feature type="region of interest" description="Disordered" evidence="1">
    <location>
        <begin position="48"/>
        <end position="253"/>
    </location>
</feature>
<protein>
    <submittedName>
        <fullName evidence="2">Uncharacterized protein</fullName>
    </submittedName>
</protein>
<dbReference type="AlphaFoldDB" id="A0A7S3FJT7"/>